<dbReference type="EMBL" id="LJQA01000195">
    <property type="protein sequence ID" value="KPW98485.1"/>
    <property type="molecule type" value="Genomic_DNA"/>
</dbReference>
<reference evidence="4 5" key="1">
    <citation type="submission" date="2015-09" db="EMBL/GenBank/DDBJ databases">
        <title>Genome announcement of multiple Pseudomonas syringae strains.</title>
        <authorList>
            <person name="Thakur S."/>
            <person name="Wang P.W."/>
            <person name="Gong Y."/>
            <person name="Weir B.S."/>
            <person name="Guttman D.S."/>
        </authorList>
    </citation>
    <scope>NUCLEOTIDE SEQUENCE [LARGE SCALE GENOMIC DNA]</scope>
    <source>
        <strain evidence="4 5">ICMP17524</strain>
    </source>
</reference>
<dbReference type="GO" id="GO:0016020">
    <property type="term" value="C:membrane"/>
    <property type="evidence" value="ECO:0007669"/>
    <property type="project" value="InterPro"/>
</dbReference>
<sequence>MRLNPVRASAVHCDEFVSPSILLVQRLEAPIAIGGRCSACQFAEKEDKMLNKRMGMLALGIISASQAMAEGQADSKGFVEDSRLIVNLRNAYINRDYKNDREDKSEWGQAFMGNFASGFTQGTVGVGVDAFALYGIRLDGGKGRSGNGGIDFFKQGDSGAAADDLSRAGAAVKARISNTVIKYGDQMPQLPVLSYDNSRLLPESYTGTMITSKEIDGLEVVAGRFTQEARKSAEGRDSGDLKSINVYGASYKFTDAFSAAFYASDNEDVLKKQYVNLNYVFALPQDQSLTFDFNGYKTKLDKDFTTSDARDNKIWSLAATWAVGIHSFTLAHQRSTGDMGYAYGGYRNDGGFGDGGNTIYLANSYWSDFNGKDERSWQAAYGVDLSGLVMPGLSYKAAYVRGDNIDDGTPGSGDGTEREIFSQLTYVVQSGPAKDLSIRLRNSFLRVSDDALAYNSEGNETRIFVDYPINVF</sequence>
<gene>
    <name evidence="4" type="ORF">ALO50_04221</name>
</gene>
<dbReference type="Gene3D" id="2.40.160.10">
    <property type="entry name" value="Porin"/>
    <property type="match status" value="1"/>
</dbReference>
<keyword evidence="3" id="KW-0732">Signal</keyword>
<evidence type="ECO:0000313" key="5">
    <source>
        <dbReference type="Proteomes" id="UP000050356"/>
    </source>
</evidence>
<proteinExistence type="inferred from homology"/>
<dbReference type="InterPro" id="IPR005318">
    <property type="entry name" value="OM_porin_bac"/>
</dbReference>
<accession>A0A0P9NI09</accession>
<dbReference type="PATRIC" id="fig|264451.4.peg.897"/>
<dbReference type="PANTHER" id="PTHR34596">
    <property type="entry name" value="CHITOPORIN"/>
    <property type="match status" value="1"/>
</dbReference>
<evidence type="ECO:0000256" key="3">
    <source>
        <dbReference type="ARBA" id="ARBA00022729"/>
    </source>
</evidence>
<evidence type="ECO:0000313" key="4">
    <source>
        <dbReference type="EMBL" id="KPW98485.1"/>
    </source>
</evidence>
<dbReference type="GO" id="GO:0015288">
    <property type="term" value="F:porin activity"/>
    <property type="evidence" value="ECO:0007669"/>
    <property type="project" value="TreeGrafter"/>
</dbReference>
<dbReference type="AlphaFoldDB" id="A0A0P9NI09"/>
<dbReference type="InterPro" id="IPR023614">
    <property type="entry name" value="Porin_dom_sf"/>
</dbReference>
<dbReference type="PANTHER" id="PTHR34596:SF2">
    <property type="entry name" value="CHITOPORIN"/>
    <property type="match status" value="1"/>
</dbReference>
<evidence type="ECO:0000256" key="2">
    <source>
        <dbReference type="ARBA" id="ARBA00022448"/>
    </source>
</evidence>
<dbReference type="Pfam" id="PF03573">
    <property type="entry name" value="OprD"/>
    <property type="match status" value="1"/>
</dbReference>
<name>A0A0P9NI09_PSESX</name>
<evidence type="ECO:0000256" key="1">
    <source>
        <dbReference type="ARBA" id="ARBA00009075"/>
    </source>
</evidence>
<dbReference type="Proteomes" id="UP000050356">
    <property type="component" value="Unassembled WGS sequence"/>
</dbReference>
<organism evidence="4 5">
    <name type="scientific">Pseudomonas syringae pv. cerasicola</name>
    <dbReference type="NCBI Taxonomy" id="264451"/>
    <lineage>
        <taxon>Bacteria</taxon>
        <taxon>Pseudomonadati</taxon>
        <taxon>Pseudomonadota</taxon>
        <taxon>Gammaproteobacteria</taxon>
        <taxon>Pseudomonadales</taxon>
        <taxon>Pseudomonadaceae</taxon>
        <taxon>Pseudomonas</taxon>
        <taxon>Pseudomonas syringae</taxon>
    </lineage>
</organism>
<comment type="similarity">
    <text evidence="1">Belongs to the outer membrane porin (Opr) (TC 1.B.25) family.</text>
</comment>
<comment type="caution">
    <text evidence="4">The sequence shown here is derived from an EMBL/GenBank/DDBJ whole genome shotgun (WGS) entry which is preliminary data.</text>
</comment>
<keyword evidence="2" id="KW-0813">Transport</keyword>
<protein>
    <submittedName>
        <fullName evidence="4">Outer membrane porin, OprD family</fullName>
    </submittedName>
</protein>